<dbReference type="PANTHER" id="PTHR15111:SF0">
    <property type="entry name" value="UNCONVENTIONAL PREFOLDIN RPB5 INTERACTOR 1"/>
    <property type="match status" value="1"/>
</dbReference>
<evidence type="ECO:0000256" key="2">
    <source>
        <dbReference type="ARBA" id="ARBA00023242"/>
    </source>
</evidence>
<dbReference type="GO" id="GO:0000122">
    <property type="term" value="P:negative regulation of transcription by RNA polymerase II"/>
    <property type="evidence" value="ECO:0007669"/>
    <property type="project" value="TreeGrafter"/>
</dbReference>
<dbReference type="GO" id="GO:0009409">
    <property type="term" value="P:response to cold"/>
    <property type="evidence" value="ECO:0007669"/>
    <property type="project" value="UniProtKB-ARBA"/>
</dbReference>
<proteinExistence type="inferred from homology"/>
<dbReference type="PANTHER" id="PTHR15111">
    <property type="entry name" value="RNA POLYMERASE II SUBUNIT 5-MEDIATING PROTEIN NNX3"/>
    <property type="match status" value="1"/>
</dbReference>
<dbReference type="GO" id="GO:0003682">
    <property type="term" value="F:chromatin binding"/>
    <property type="evidence" value="ECO:0007669"/>
    <property type="project" value="TreeGrafter"/>
</dbReference>
<dbReference type="InterPro" id="IPR009053">
    <property type="entry name" value="Prefoldin"/>
</dbReference>
<reference evidence="5" key="1">
    <citation type="submission" date="2017-07" db="EMBL/GenBank/DDBJ databases">
        <title>Taro Niue Genome Assembly and Annotation.</title>
        <authorList>
            <person name="Atibalentja N."/>
            <person name="Keating K."/>
            <person name="Fields C.J."/>
        </authorList>
    </citation>
    <scope>NUCLEOTIDE SEQUENCE</scope>
    <source>
        <strain evidence="5">Niue_2</strain>
        <tissue evidence="5">Leaf</tissue>
    </source>
</reference>
<dbReference type="SUPFAM" id="SSF46579">
    <property type="entry name" value="Prefoldin"/>
    <property type="match status" value="1"/>
</dbReference>
<organism evidence="5 6">
    <name type="scientific">Colocasia esculenta</name>
    <name type="common">Wild taro</name>
    <name type="synonym">Arum esculentum</name>
    <dbReference type="NCBI Taxonomy" id="4460"/>
    <lineage>
        <taxon>Eukaryota</taxon>
        <taxon>Viridiplantae</taxon>
        <taxon>Streptophyta</taxon>
        <taxon>Embryophyta</taxon>
        <taxon>Tracheophyta</taxon>
        <taxon>Spermatophyta</taxon>
        <taxon>Magnoliopsida</taxon>
        <taxon>Liliopsida</taxon>
        <taxon>Araceae</taxon>
        <taxon>Aroideae</taxon>
        <taxon>Colocasieae</taxon>
        <taxon>Colocasia</taxon>
    </lineage>
</organism>
<dbReference type="GO" id="GO:0005634">
    <property type="term" value="C:nucleus"/>
    <property type="evidence" value="ECO:0007669"/>
    <property type="project" value="UniProtKB-SubCell"/>
</dbReference>
<evidence type="ECO:0000313" key="6">
    <source>
        <dbReference type="Proteomes" id="UP000652761"/>
    </source>
</evidence>
<dbReference type="Proteomes" id="UP000652761">
    <property type="component" value="Unassembled WGS sequence"/>
</dbReference>
<protein>
    <submittedName>
        <fullName evidence="5">Uncharacterized protein</fullName>
    </submittedName>
</protein>
<evidence type="ECO:0000313" key="5">
    <source>
        <dbReference type="EMBL" id="MQL96068.1"/>
    </source>
</evidence>
<evidence type="ECO:0000256" key="3">
    <source>
        <dbReference type="ARBA" id="ARBA00038295"/>
    </source>
</evidence>
<comment type="subcellular location">
    <subcellularLocation>
        <location evidence="1">Nucleus</location>
    </subcellularLocation>
</comment>
<dbReference type="OrthoDB" id="21413at2759"/>
<dbReference type="AlphaFoldDB" id="A0A843VI17"/>
<comment type="similarity">
    <text evidence="3">Belongs to the RNA polymerase II subunit 5-mediating protein family.</text>
</comment>
<dbReference type="Gene3D" id="1.10.287.370">
    <property type="match status" value="1"/>
</dbReference>
<dbReference type="GO" id="GO:0006457">
    <property type="term" value="P:protein folding"/>
    <property type="evidence" value="ECO:0007669"/>
    <property type="project" value="UniProtKB-ARBA"/>
</dbReference>
<evidence type="ECO:0000256" key="4">
    <source>
        <dbReference type="SAM" id="MobiDB-lite"/>
    </source>
</evidence>
<feature type="compositionally biased region" description="Polar residues" evidence="4">
    <location>
        <begin position="464"/>
        <end position="473"/>
    </location>
</feature>
<dbReference type="EMBL" id="NMUH01001871">
    <property type="protein sequence ID" value="MQL96068.1"/>
    <property type="molecule type" value="Genomic_DNA"/>
</dbReference>
<feature type="region of interest" description="Disordered" evidence="4">
    <location>
        <begin position="448"/>
        <end position="473"/>
    </location>
</feature>
<dbReference type="CDD" id="cd23159">
    <property type="entry name" value="Prefoldin_URI1"/>
    <property type="match status" value="1"/>
</dbReference>
<sequence>MVDQAGPSGLDHSSPDLVRKRPNPAHLEVAVLPTSSGSTENAREGGGTRTPVSSPSSARCRHRRLVLRFSSARRLGLTCCHCVHRWCPCLVSARALFYTTRPRSSAFYATAGASISEEGCKTCDSWFFFWLLFDGEPPRREGCDALHVLLPPIPSSPPLCPSSPLPPLSPSSPLRILHSNLTFTSSIVSSFRRRPPALRPAAPSAAFLFTAARSALRPVRRGRASSIARALRPSYRAVSAVPPCCCHYRAPARQHPAFPTREQPQPLRQRTCIAVEAGCPCTNTRTTSTYSIMADQVKGSVSPLASMFPAEEVQKAVKRVEEAISEQQKELEHLHLFASDNANLINLVQRLPDELSHDIMVPFGKAAFFPGRLIHTNEFLVLLGEGYFAERSAKQTVDILQRRGKALEYQVESLKAVISDLKAEAKFFDTTAVEAKEGLVEIREDYVEEPEAESGNHHMEGSASPGTSAPSNVHITDEEYARIESRLAELEMEELECASSDDNDDKVEASSSFLPPNDQQIRESLLNVSEPISKGKEVLSGTSPQLVVPKQIANTHSPSEDFKQDYDRKDDFLLSTSSEYSGKHSQVVESPKGLVHEATLPKVEKYTDSATGRTSRMESDQPKAFTGSVVERTDGLLPSMSTRSIRFESFKAGLPVQDAERQPLSVVCTNAVLSTLRTTLCHIVVAKALGL</sequence>
<dbReference type="InterPro" id="IPR052255">
    <property type="entry name" value="RNA_pol_II_subunit5-mediator"/>
</dbReference>
<evidence type="ECO:0000256" key="1">
    <source>
        <dbReference type="ARBA" id="ARBA00004123"/>
    </source>
</evidence>
<keyword evidence="6" id="KW-1185">Reference proteome</keyword>
<dbReference type="InterPro" id="IPR004127">
    <property type="entry name" value="Prefoldin_subunit_alpha"/>
</dbReference>
<dbReference type="Pfam" id="PF02996">
    <property type="entry name" value="Prefoldin"/>
    <property type="match status" value="1"/>
</dbReference>
<comment type="caution">
    <text evidence="5">The sequence shown here is derived from an EMBL/GenBank/DDBJ whole genome shotgun (WGS) entry which is preliminary data.</text>
</comment>
<feature type="compositionally biased region" description="Polar residues" evidence="4">
    <location>
        <begin position="509"/>
        <end position="519"/>
    </location>
</feature>
<dbReference type="GO" id="GO:0003714">
    <property type="term" value="F:transcription corepressor activity"/>
    <property type="evidence" value="ECO:0007669"/>
    <property type="project" value="TreeGrafter"/>
</dbReference>
<gene>
    <name evidence="5" type="ORF">Taro_028739</name>
</gene>
<feature type="region of interest" description="Disordered" evidence="4">
    <location>
        <begin position="494"/>
        <end position="519"/>
    </location>
</feature>
<feature type="region of interest" description="Disordered" evidence="4">
    <location>
        <begin position="1"/>
        <end position="56"/>
    </location>
</feature>
<feature type="compositionally biased region" description="Acidic residues" evidence="4">
    <location>
        <begin position="494"/>
        <end position="505"/>
    </location>
</feature>
<name>A0A843VI17_COLES</name>
<accession>A0A843VI17</accession>
<dbReference type="GO" id="GO:0019212">
    <property type="term" value="F:phosphatase inhibitor activity"/>
    <property type="evidence" value="ECO:0007669"/>
    <property type="project" value="TreeGrafter"/>
</dbReference>
<keyword evidence="2" id="KW-0539">Nucleus</keyword>